<gene>
    <name evidence="1" type="ORF">EHUX00137_LOCUS33888</name>
</gene>
<accession>A0A7S3T852</accession>
<name>A0A7S3T852_EMIHU</name>
<sequence length="203" mass="21784">MAILTVSRDEGPCGRVEGLLRQLRRVEDLLAGVLCLPDDERRALSDAQVGLTATAVTVIREQVAARAARKDALAAEKRTAGTTDPSKLTAELLREELKLRRERGETIDVPLRSNKPVLLAALVRARAAAPDVPRPAAAPAAAAAGGGGEALIAPTDGVEKLVGQRVEAVWEDEDGSTDWFPATKHHRRPLALADQYSEHDRLL</sequence>
<proteinExistence type="predicted"/>
<reference evidence="1" key="1">
    <citation type="submission" date="2021-01" db="EMBL/GenBank/DDBJ databases">
        <authorList>
            <person name="Corre E."/>
            <person name="Pelletier E."/>
            <person name="Niang G."/>
            <person name="Scheremetjew M."/>
            <person name="Finn R."/>
            <person name="Kale V."/>
            <person name="Holt S."/>
            <person name="Cochrane G."/>
            <person name="Meng A."/>
            <person name="Brown T."/>
            <person name="Cohen L."/>
        </authorList>
    </citation>
    <scope>NUCLEOTIDE SEQUENCE</scope>
    <source>
        <strain evidence="1">379</strain>
    </source>
</reference>
<dbReference type="AlphaFoldDB" id="A0A7S3T852"/>
<evidence type="ECO:0000313" key="1">
    <source>
        <dbReference type="EMBL" id="CAE0576688.1"/>
    </source>
</evidence>
<organism evidence="1">
    <name type="scientific">Emiliania huxleyi</name>
    <name type="common">Coccolithophore</name>
    <name type="synonym">Pontosphaera huxleyi</name>
    <dbReference type="NCBI Taxonomy" id="2903"/>
    <lineage>
        <taxon>Eukaryota</taxon>
        <taxon>Haptista</taxon>
        <taxon>Haptophyta</taxon>
        <taxon>Prymnesiophyceae</taxon>
        <taxon>Isochrysidales</taxon>
        <taxon>Noelaerhabdaceae</taxon>
        <taxon>Emiliania</taxon>
    </lineage>
</organism>
<protein>
    <submittedName>
        <fullName evidence="1">Uncharacterized protein</fullName>
    </submittedName>
</protein>
<dbReference type="EMBL" id="HBIR01043421">
    <property type="protein sequence ID" value="CAE0576688.1"/>
    <property type="molecule type" value="Transcribed_RNA"/>
</dbReference>